<keyword evidence="13" id="KW-1185">Reference proteome</keyword>
<dbReference type="EMBL" id="CP042306">
    <property type="protein sequence ID" value="QDZ06487.1"/>
    <property type="molecule type" value="Genomic_DNA"/>
</dbReference>
<dbReference type="SUPFAM" id="SSF46626">
    <property type="entry name" value="Cytochrome c"/>
    <property type="match status" value="1"/>
</dbReference>
<evidence type="ECO:0000256" key="8">
    <source>
        <dbReference type="ARBA" id="ARBA00023136"/>
    </source>
</evidence>
<dbReference type="Gene3D" id="1.20.5.100">
    <property type="entry name" value="Cytochrome c1, transmembrane anchor, C-terminal"/>
    <property type="match status" value="1"/>
</dbReference>
<feature type="binding site" description="covalent" evidence="9">
    <location>
        <position position="79"/>
    </location>
    <ligand>
        <name>heme c</name>
        <dbReference type="ChEBI" id="CHEBI:61717"/>
    </ligand>
</feature>
<feature type="binding site" description="covalent" evidence="9">
    <location>
        <position position="78"/>
    </location>
    <ligand>
        <name>heme c</name>
        <dbReference type="ChEBI" id="CHEBI:61717"/>
    </ligand>
</feature>
<dbReference type="GO" id="GO:0016020">
    <property type="term" value="C:membrane"/>
    <property type="evidence" value="ECO:0007669"/>
    <property type="project" value="UniProtKB-SubCell"/>
</dbReference>
<dbReference type="PANTHER" id="PTHR10266:SF3">
    <property type="entry name" value="CYTOCHROME C1, HEME PROTEIN, MITOCHONDRIAL"/>
    <property type="match status" value="1"/>
</dbReference>
<protein>
    <recommendedName>
        <fullName evidence="2">Cytochrome c1</fullName>
    </recommendedName>
</protein>
<keyword evidence="7 9" id="KW-0408">Iron</keyword>
<organism evidence="12 13">
    <name type="scientific">Sphingomonas panacisoli</name>
    <dbReference type="NCBI Taxonomy" id="1813879"/>
    <lineage>
        <taxon>Bacteria</taxon>
        <taxon>Pseudomonadati</taxon>
        <taxon>Pseudomonadota</taxon>
        <taxon>Alphaproteobacteria</taxon>
        <taxon>Sphingomonadales</taxon>
        <taxon>Sphingomonadaceae</taxon>
        <taxon>Sphingomonas</taxon>
    </lineage>
</organism>
<evidence type="ECO:0000256" key="1">
    <source>
        <dbReference type="ARBA" id="ARBA00004370"/>
    </source>
</evidence>
<dbReference type="Pfam" id="PF02167">
    <property type="entry name" value="Cytochrom_C1"/>
    <property type="match status" value="1"/>
</dbReference>
<dbReference type="GO" id="GO:0046872">
    <property type="term" value="F:metal ion binding"/>
    <property type="evidence" value="ECO:0007669"/>
    <property type="project" value="UniProtKB-KW"/>
</dbReference>
<evidence type="ECO:0000256" key="2">
    <source>
        <dbReference type="ARBA" id="ARBA00016165"/>
    </source>
</evidence>
<feature type="transmembrane region" description="Helical" evidence="10">
    <location>
        <begin position="258"/>
        <end position="277"/>
    </location>
</feature>
<dbReference type="InterPro" id="IPR036909">
    <property type="entry name" value="Cyt_c-like_dom_sf"/>
</dbReference>
<dbReference type="InterPro" id="IPR009056">
    <property type="entry name" value="Cyt_c-like_dom"/>
</dbReference>
<dbReference type="Proteomes" id="UP000315673">
    <property type="component" value="Chromosome"/>
</dbReference>
<keyword evidence="8 10" id="KW-0472">Membrane</keyword>
<evidence type="ECO:0000256" key="7">
    <source>
        <dbReference type="ARBA" id="ARBA00023004"/>
    </source>
</evidence>
<sequence>MVRGIAFLVGAAFAAVLAWALLWTVQGWITDPPAPTAEEEFHLHPRPANLRSDGIAGKFDKQQLQRGFQVYKEVCAACHSLRFVAFRDLEGIGYNEGQVKAIAAGYDTVPTINPDTGEPATRKGVPADRFPMPFANDIAARAANNNAVPPDLSYITRSRHGGADYVYSLITGYRDQASFKNEKGESLLKAFPDIATPKGLYFNPYFANLNIAMPPPLKSEGQVQYADGTKPTVDSMARDVSAFLVWAADPSLEKRHQYGFFAVIFLLISSVLAYGAYRNVWRDVKH</sequence>
<evidence type="ECO:0000256" key="6">
    <source>
        <dbReference type="ARBA" id="ARBA00022989"/>
    </source>
</evidence>
<feature type="domain" description="Cytochrome c" evidence="11">
    <location>
        <begin position="62"/>
        <end position="159"/>
    </location>
</feature>
<evidence type="ECO:0000256" key="10">
    <source>
        <dbReference type="SAM" id="Phobius"/>
    </source>
</evidence>
<evidence type="ECO:0000256" key="5">
    <source>
        <dbReference type="ARBA" id="ARBA00022723"/>
    </source>
</evidence>
<dbReference type="GO" id="GO:0009055">
    <property type="term" value="F:electron transfer activity"/>
    <property type="evidence" value="ECO:0007669"/>
    <property type="project" value="InterPro"/>
</dbReference>
<reference evidence="12 13" key="1">
    <citation type="submission" date="2019-07" db="EMBL/GenBank/DDBJ databases">
        <title>Full genome sequence of Sphingomonas sp. 4R-6-7(HKS19).</title>
        <authorList>
            <person name="Im W.-T."/>
        </authorList>
    </citation>
    <scope>NUCLEOTIDE SEQUENCE [LARGE SCALE GENOMIC DNA]</scope>
    <source>
        <strain evidence="12 13">HKS19</strain>
    </source>
</reference>
<gene>
    <name evidence="12" type="ORF">FPZ24_02520</name>
</gene>
<accession>A0A5B8LED2</accession>
<keyword evidence="4 10" id="KW-0812">Transmembrane</keyword>
<dbReference type="GO" id="GO:0020037">
    <property type="term" value="F:heme binding"/>
    <property type="evidence" value="ECO:0007669"/>
    <property type="project" value="InterPro"/>
</dbReference>
<proteinExistence type="predicted"/>
<dbReference type="AlphaFoldDB" id="A0A5B8LED2"/>
<dbReference type="OrthoDB" id="9808471at2"/>
<evidence type="ECO:0000313" key="13">
    <source>
        <dbReference type="Proteomes" id="UP000315673"/>
    </source>
</evidence>
<feature type="binding site" description="covalent" evidence="9">
    <location>
        <position position="213"/>
    </location>
    <ligand>
        <name>heme c</name>
        <dbReference type="ChEBI" id="CHEBI:61717"/>
    </ligand>
</feature>
<evidence type="ECO:0000256" key="3">
    <source>
        <dbReference type="ARBA" id="ARBA00022617"/>
    </source>
</evidence>
<comment type="subcellular location">
    <subcellularLocation>
        <location evidence="1">Membrane</location>
    </subcellularLocation>
</comment>
<dbReference type="PANTHER" id="PTHR10266">
    <property type="entry name" value="CYTOCHROME C1"/>
    <property type="match status" value="1"/>
</dbReference>
<evidence type="ECO:0000256" key="9">
    <source>
        <dbReference type="PIRSR" id="PIRSR602326-1"/>
    </source>
</evidence>
<evidence type="ECO:0000313" key="12">
    <source>
        <dbReference type="EMBL" id="QDZ06487.1"/>
    </source>
</evidence>
<dbReference type="InterPro" id="IPR002326">
    <property type="entry name" value="Cyt_c1"/>
</dbReference>
<keyword evidence="6 10" id="KW-1133">Transmembrane helix</keyword>
<comment type="cofactor">
    <cofactor evidence="9">
        <name>heme c</name>
        <dbReference type="ChEBI" id="CHEBI:61717"/>
    </cofactor>
    <text evidence="9">Binds 1 heme c group covalently per subunit.</text>
</comment>
<dbReference type="Gene3D" id="1.10.760.10">
    <property type="entry name" value="Cytochrome c-like domain"/>
    <property type="match status" value="1"/>
</dbReference>
<dbReference type="PROSITE" id="PS51007">
    <property type="entry name" value="CYTC"/>
    <property type="match status" value="1"/>
</dbReference>
<keyword evidence="5 9" id="KW-0479">Metal-binding</keyword>
<dbReference type="KEGG" id="spai:FPZ24_02520"/>
<dbReference type="PRINTS" id="PR00603">
    <property type="entry name" value="CYTOCHROMEC1"/>
</dbReference>
<dbReference type="RefSeq" id="WP_146569571.1">
    <property type="nucleotide sequence ID" value="NZ_CP042306.1"/>
</dbReference>
<feature type="binding site" description="covalent" evidence="9">
    <location>
        <position position="75"/>
    </location>
    <ligand>
        <name>heme c</name>
        <dbReference type="ChEBI" id="CHEBI:61717"/>
    </ligand>
</feature>
<evidence type="ECO:0000256" key="4">
    <source>
        <dbReference type="ARBA" id="ARBA00022692"/>
    </source>
</evidence>
<name>A0A5B8LED2_9SPHN</name>
<keyword evidence="3 9" id="KW-0349">Heme</keyword>
<evidence type="ECO:0000259" key="11">
    <source>
        <dbReference type="PROSITE" id="PS51007"/>
    </source>
</evidence>